<dbReference type="PANTHER" id="PTHR10502:SF102">
    <property type="entry name" value="ANNEXIN B11"/>
    <property type="match status" value="1"/>
</dbReference>
<dbReference type="GO" id="GO:0005544">
    <property type="term" value="F:calcium-dependent phospholipid binding"/>
    <property type="evidence" value="ECO:0007669"/>
    <property type="project" value="UniProtKB-KW"/>
</dbReference>
<dbReference type="Pfam" id="PF00191">
    <property type="entry name" value="Annexin"/>
    <property type="match status" value="4"/>
</dbReference>
<dbReference type="GO" id="GO:0005886">
    <property type="term" value="C:plasma membrane"/>
    <property type="evidence" value="ECO:0007669"/>
    <property type="project" value="TreeGrafter"/>
</dbReference>
<dbReference type="InterPro" id="IPR018502">
    <property type="entry name" value="Annexin_repeat"/>
</dbReference>
<dbReference type="SMART" id="SM00335">
    <property type="entry name" value="ANX"/>
    <property type="match status" value="4"/>
</dbReference>
<dbReference type="PANTHER" id="PTHR10502">
    <property type="entry name" value="ANNEXIN"/>
    <property type="match status" value="1"/>
</dbReference>
<proteinExistence type="inferred from homology"/>
<evidence type="ECO:0000313" key="8">
    <source>
        <dbReference type="WBParaSite" id="Gr19_v10_g2743.t1"/>
    </source>
</evidence>
<dbReference type="GO" id="GO:0005509">
    <property type="term" value="F:calcium ion binding"/>
    <property type="evidence" value="ECO:0007669"/>
    <property type="project" value="InterPro"/>
</dbReference>
<dbReference type="InterPro" id="IPR037104">
    <property type="entry name" value="Annexin_sf"/>
</dbReference>
<dbReference type="PROSITE" id="PS51897">
    <property type="entry name" value="ANNEXIN_2"/>
    <property type="match status" value="4"/>
</dbReference>
<dbReference type="GO" id="GO:0005634">
    <property type="term" value="C:nucleus"/>
    <property type="evidence" value="ECO:0007669"/>
    <property type="project" value="TreeGrafter"/>
</dbReference>
<protein>
    <recommendedName>
        <fullName evidence="6">Annexin</fullName>
    </recommendedName>
</protein>
<dbReference type="GO" id="GO:0005737">
    <property type="term" value="C:cytoplasm"/>
    <property type="evidence" value="ECO:0007669"/>
    <property type="project" value="TreeGrafter"/>
</dbReference>
<comment type="similarity">
    <text evidence="1 6">Belongs to the annexin family.</text>
</comment>
<dbReference type="Gene3D" id="1.10.220.10">
    <property type="entry name" value="Annexin"/>
    <property type="match status" value="4"/>
</dbReference>
<dbReference type="PRINTS" id="PR00196">
    <property type="entry name" value="ANNEXIN"/>
</dbReference>
<evidence type="ECO:0000256" key="6">
    <source>
        <dbReference type="RuleBase" id="RU003540"/>
    </source>
</evidence>
<dbReference type="Proteomes" id="UP000887572">
    <property type="component" value="Unplaced"/>
</dbReference>
<dbReference type="FunFam" id="1.10.220.10:FF:000003">
    <property type="entry name" value="Annexin"/>
    <property type="match status" value="1"/>
</dbReference>
<evidence type="ECO:0000256" key="3">
    <source>
        <dbReference type="ARBA" id="ARBA00022837"/>
    </source>
</evidence>
<dbReference type="AlphaFoldDB" id="A0A914HQE3"/>
<dbReference type="SUPFAM" id="SSF47874">
    <property type="entry name" value="Annexin"/>
    <property type="match status" value="1"/>
</dbReference>
<name>A0A914HQE3_GLORO</name>
<evidence type="ECO:0000256" key="5">
    <source>
        <dbReference type="ARBA" id="ARBA00023302"/>
    </source>
</evidence>
<dbReference type="GO" id="GO:0001786">
    <property type="term" value="F:phosphatidylserine binding"/>
    <property type="evidence" value="ECO:0007669"/>
    <property type="project" value="TreeGrafter"/>
</dbReference>
<keyword evidence="4 6" id="KW-0041">Annexin</keyword>
<sequence length="322" mass="35920">MSNSSKNIHGLPTIRHNANFNSQKSAELLQKALEEKNKEQIIQVLCTISNEQRQEVAGKFKTAFGESLSLKVKKALSGDFEELILALLELPEVYDAQQMHKAMAGLGTKESLLIEILVTHSNRQIGELKRAYEHLYGHPLEKDIVGDTSGPFQHLLVSLCNESRDESANTDALKANQAARILFKEGESKKGVNDALFNKVLATENFSQLLLIFNEYQKISGHSIEQAIQKKFSGDHREGFLAVVECVRNRPAFFAKLLQNTTKGFGTRDSDLIRLIVTRAECDLYEIKEQYVKLFDTTLEKAIGGDCSGAYKDGLLTLTEGN</sequence>
<dbReference type="GO" id="GO:0012506">
    <property type="term" value="C:vesicle membrane"/>
    <property type="evidence" value="ECO:0007669"/>
    <property type="project" value="TreeGrafter"/>
</dbReference>
<reference evidence="8" key="1">
    <citation type="submission" date="2022-11" db="UniProtKB">
        <authorList>
            <consortium name="WormBaseParasite"/>
        </authorList>
    </citation>
    <scope>IDENTIFICATION</scope>
</reference>
<dbReference type="InterPro" id="IPR018252">
    <property type="entry name" value="Annexin_repeat_CS"/>
</dbReference>
<dbReference type="FunFam" id="1.10.220.10:FF:000001">
    <property type="entry name" value="Annexin"/>
    <property type="match status" value="1"/>
</dbReference>
<keyword evidence="5 6" id="KW-0111">Calcium/phospholipid-binding</keyword>
<evidence type="ECO:0000256" key="4">
    <source>
        <dbReference type="ARBA" id="ARBA00023216"/>
    </source>
</evidence>
<evidence type="ECO:0000256" key="2">
    <source>
        <dbReference type="ARBA" id="ARBA00022737"/>
    </source>
</evidence>
<keyword evidence="2 6" id="KW-0677">Repeat</keyword>
<dbReference type="PROSITE" id="PS00223">
    <property type="entry name" value="ANNEXIN_1"/>
    <property type="match status" value="1"/>
</dbReference>
<dbReference type="InterPro" id="IPR001464">
    <property type="entry name" value="Annexin"/>
</dbReference>
<dbReference type="FunFam" id="1.10.220.10:FF:000002">
    <property type="entry name" value="Annexin"/>
    <property type="match status" value="1"/>
</dbReference>
<accession>A0A914HQE3</accession>
<organism evidence="7 8">
    <name type="scientific">Globodera rostochiensis</name>
    <name type="common">Golden nematode worm</name>
    <name type="synonym">Heterodera rostochiensis</name>
    <dbReference type="NCBI Taxonomy" id="31243"/>
    <lineage>
        <taxon>Eukaryota</taxon>
        <taxon>Metazoa</taxon>
        <taxon>Ecdysozoa</taxon>
        <taxon>Nematoda</taxon>
        <taxon>Chromadorea</taxon>
        <taxon>Rhabditida</taxon>
        <taxon>Tylenchina</taxon>
        <taxon>Tylenchomorpha</taxon>
        <taxon>Tylenchoidea</taxon>
        <taxon>Heteroderidae</taxon>
        <taxon>Heteroderinae</taxon>
        <taxon>Globodera</taxon>
    </lineage>
</organism>
<evidence type="ECO:0000256" key="1">
    <source>
        <dbReference type="ARBA" id="ARBA00007831"/>
    </source>
</evidence>
<dbReference type="WBParaSite" id="Gr19_v10_g2743.t1">
    <property type="protein sequence ID" value="Gr19_v10_g2743.t1"/>
    <property type="gene ID" value="Gr19_v10_g2743"/>
</dbReference>
<keyword evidence="3 6" id="KW-0106">Calcium</keyword>
<comment type="domain">
    <text evidence="6">A pair of annexin repeats may form one binding site for calcium and phospholipid.</text>
</comment>
<keyword evidence="7" id="KW-1185">Reference proteome</keyword>
<evidence type="ECO:0000313" key="7">
    <source>
        <dbReference type="Proteomes" id="UP000887572"/>
    </source>
</evidence>